<dbReference type="Proteomes" id="UP000027265">
    <property type="component" value="Unassembled WGS sequence"/>
</dbReference>
<evidence type="ECO:0000256" key="1">
    <source>
        <dbReference type="SAM" id="MobiDB-lite"/>
    </source>
</evidence>
<feature type="region of interest" description="Disordered" evidence="1">
    <location>
        <begin position="91"/>
        <end position="165"/>
    </location>
</feature>
<evidence type="ECO:0000313" key="2">
    <source>
        <dbReference type="EMBL" id="KDQ59366.1"/>
    </source>
</evidence>
<evidence type="ECO:0000313" key="3">
    <source>
        <dbReference type="Proteomes" id="UP000027265"/>
    </source>
</evidence>
<dbReference type="HOGENOM" id="CLU_1611015_0_0_1"/>
<proteinExistence type="predicted"/>
<feature type="compositionally biased region" description="Basic and acidic residues" evidence="1">
    <location>
        <begin position="91"/>
        <end position="105"/>
    </location>
</feature>
<sequence length="165" mass="18446">MCQASQERNSGENWFPAGAVEITGNKTATMQYVNYECDIIQKYEIILEGWTHEKFVNLSKLSDALEPLQNLLDALHKGTCKFIKLSTAQQEQRHEEFNARVEAGKAEAPQPWKQRKDAGKKRPQASDDTDKENGREDSAPPAKKTRRKKRTAPTSTAVVADGADA</sequence>
<accession>A0A067Q9V6</accession>
<name>A0A067Q9V6_9AGAM</name>
<gene>
    <name evidence="2" type="ORF">JAAARDRAFT_46817</name>
</gene>
<organism evidence="2 3">
    <name type="scientific">Jaapia argillacea MUCL 33604</name>
    <dbReference type="NCBI Taxonomy" id="933084"/>
    <lineage>
        <taxon>Eukaryota</taxon>
        <taxon>Fungi</taxon>
        <taxon>Dikarya</taxon>
        <taxon>Basidiomycota</taxon>
        <taxon>Agaricomycotina</taxon>
        <taxon>Agaricomycetes</taxon>
        <taxon>Agaricomycetidae</taxon>
        <taxon>Jaapiales</taxon>
        <taxon>Jaapiaceae</taxon>
        <taxon>Jaapia</taxon>
    </lineage>
</organism>
<dbReference type="InParanoid" id="A0A067Q9V6"/>
<dbReference type="OrthoDB" id="3253416at2759"/>
<keyword evidence="3" id="KW-1185">Reference proteome</keyword>
<dbReference type="AlphaFoldDB" id="A0A067Q9V6"/>
<dbReference type="EMBL" id="KL197716">
    <property type="protein sequence ID" value="KDQ59366.1"/>
    <property type="molecule type" value="Genomic_DNA"/>
</dbReference>
<reference evidence="3" key="1">
    <citation type="journal article" date="2014" name="Proc. Natl. Acad. Sci. U.S.A.">
        <title>Extensive sampling of basidiomycete genomes demonstrates inadequacy of the white-rot/brown-rot paradigm for wood decay fungi.</title>
        <authorList>
            <person name="Riley R."/>
            <person name="Salamov A.A."/>
            <person name="Brown D.W."/>
            <person name="Nagy L.G."/>
            <person name="Floudas D."/>
            <person name="Held B.W."/>
            <person name="Levasseur A."/>
            <person name="Lombard V."/>
            <person name="Morin E."/>
            <person name="Otillar R."/>
            <person name="Lindquist E.A."/>
            <person name="Sun H."/>
            <person name="LaButti K.M."/>
            <person name="Schmutz J."/>
            <person name="Jabbour D."/>
            <person name="Luo H."/>
            <person name="Baker S.E."/>
            <person name="Pisabarro A.G."/>
            <person name="Walton J.D."/>
            <person name="Blanchette R.A."/>
            <person name="Henrissat B."/>
            <person name="Martin F."/>
            <person name="Cullen D."/>
            <person name="Hibbett D.S."/>
            <person name="Grigoriev I.V."/>
        </authorList>
    </citation>
    <scope>NUCLEOTIDE SEQUENCE [LARGE SCALE GENOMIC DNA]</scope>
    <source>
        <strain evidence="3">MUCL 33604</strain>
    </source>
</reference>
<protein>
    <submittedName>
        <fullName evidence="2">Uncharacterized protein</fullName>
    </submittedName>
</protein>